<evidence type="ECO:0000313" key="1">
    <source>
        <dbReference type="EMBL" id="KAB2636764.1"/>
    </source>
</evidence>
<dbReference type="AlphaFoldDB" id="A0A5N5IP93"/>
<proteinExistence type="predicted"/>
<comment type="caution">
    <text evidence="1">The sequence shown here is derived from an EMBL/GenBank/DDBJ whole genome shotgun (WGS) entry which is preliminary data.</text>
</comment>
<reference evidence="1 2" key="1">
    <citation type="submission" date="2019-09" db="EMBL/GenBank/DDBJ databases">
        <authorList>
            <person name="Ou C."/>
        </authorList>
    </citation>
    <scope>NUCLEOTIDE SEQUENCE [LARGE SCALE GENOMIC DNA]</scope>
    <source>
        <strain evidence="1">S2</strain>
        <tissue evidence="1">Leaf</tissue>
    </source>
</reference>
<dbReference type="Proteomes" id="UP000327157">
    <property type="component" value="Chromosome 5"/>
</dbReference>
<reference evidence="2" key="2">
    <citation type="submission" date="2019-10" db="EMBL/GenBank/DDBJ databases">
        <title>A de novo genome assembly of a pear dwarfing rootstock.</title>
        <authorList>
            <person name="Wang F."/>
            <person name="Wang J."/>
            <person name="Li S."/>
            <person name="Zhang Y."/>
            <person name="Fang M."/>
            <person name="Ma L."/>
            <person name="Zhao Y."/>
            <person name="Jiang S."/>
        </authorList>
    </citation>
    <scope>NUCLEOTIDE SEQUENCE [LARGE SCALE GENOMIC DNA]</scope>
</reference>
<dbReference type="EMBL" id="SMOL01000004">
    <property type="protein sequence ID" value="KAB2636764.1"/>
    <property type="molecule type" value="Genomic_DNA"/>
</dbReference>
<keyword evidence="2" id="KW-1185">Reference proteome</keyword>
<accession>A0A5N5IP93</accession>
<evidence type="ECO:0000313" key="2">
    <source>
        <dbReference type="Proteomes" id="UP000327157"/>
    </source>
</evidence>
<protein>
    <submittedName>
        <fullName evidence="1">Tubulin beta-1 chain-like</fullName>
    </submittedName>
</protein>
<reference evidence="1 2" key="3">
    <citation type="submission" date="2019-11" db="EMBL/GenBank/DDBJ databases">
        <title>A de novo genome assembly of a pear dwarfing rootstock.</title>
        <authorList>
            <person name="Wang F."/>
            <person name="Wang J."/>
            <person name="Li S."/>
            <person name="Zhang Y."/>
            <person name="Fang M."/>
            <person name="Ma L."/>
            <person name="Zhao Y."/>
            <person name="Jiang S."/>
        </authorList>
    </citation>
    <scope>NUCLEOTIDE SEQUENCE [LARGE SCALE GENOMIC DNA]</scope>
    <source>
        <strain evidence="1">S2</strain>
        <tissue evidence="1">Leaf</tissue>
    </source>
</reference>
<gene>
    <name evidence="1" type="ORF">D8674_027298</name>
</gene>
<organism evidence="1 2">
    <name type="scientific">Pyrus ussuriensis x Pyrus communis</name>
    <dbReference type="NCBI Taxonomy" id="2448454"/>
    <lineage>
        <taxon>Eukaryota</taxon>
        <taxon>Viridiplantae</taxon>
        <taxon>Streptophyta</taxon>
        <taxon>Embryophyta</taxon>
        <taxon>Tracheophyta</taxon>
        <taxon>Spermatophyta</taxon>
        <taxon>Magnoliopsida</taxon>
        <taxon>eudicotyledons</taxon>
        <taxon>Gunneridae</taxon>
        <taxon>Pentapetalae</taxon>
        <taxon>rosids</taxon>
        <taxon>fabids</taxon>
        <taxon>Rosales</taxon>
        <taxon>Rosaceae</taxon>
        <taxon>Amygdaloideae</taxon>
        <taxon>Maleae</taxon>
        <taxon>Pyrus</taxon>
    </lineage>
</organism>
<name>A0A5N5IP93_9ROSA</name>
<sequence>MCKALVALSPYPRFSETDLTCRCQTGQDEVVRAEDLAEGGELDVVHGTGLKIYGDGTGDVPAAGGLIVVDVDLLELEIGAGVSAIPSDGVNAVLVADDLPEPGADLVAALASLDVQVLSLNEIRFLKVVEFGQKKGRGKRDS</sequence>